<dbReference type="EMBL" id="JAOTIF010000020">
    <property type="protein sequence ID" value="MCU7551352.1"/>
    <property type="molecule type" value="Genomic_DNA"/>
</dbReference>
<evidence type="ECO:0000313" key="1">
    <source>
        <dbReference type="EMBL" id="MCU7551352.1"/>
    </source>
</evidence>
<comment type="caution">
    <text evidence="1">The sequence shown here is derived from an EMBL/GenBank/DDBJ whole genome shotgun (WGS) entry which is preliminary data.</text>
</comment>
<gene>
    <name evidence="1" type="ORF">OCK74_19680</name>
</gene>
<reference evidence="1" key="1">
    <citation type="submission" date="2022-09" db="EMBL/GenBank/DDBJ databases">
        <authorList>
            <person name="Yuan C."/>
            <person name="Ke Z."/>
        </authorList>
    </citation>
    <scope>NUCLEOTIDE SEQUENCE</scope>
    <source>
        <strain evidence="1">LB-8</strain>
    </source>
</reference>
<dbReference type="AlphaFoldDB" id="A0A9X2XYU0"/>
<proteinExistence type="predicted"/>
<evidence type="ECO:0000313" key="2">
    <source>
        <dbReference type="Proteomes" id="UP001155483"/>
    </source>
</evidence>
<dbReference type="RefSeq" id="WP_279298791.1">
    <property type="nucleotide sequence ID" value="NZ_JAOTIF010000020.1"/>
</dbReference>
<reference evidence="1" key="2">
    <citation type="submission" date="2023-04" db="EMBL/GenBank/DDBJ databases">
        <title>Paracnuella aquatica gen. nov., sp. nov., a member of the family Chitinophagaceae isolated from a hot spring.</title>
        <authorList>
            <person name="Wang C."/>
        </authorList>
    </citation>
    <scope>NUCLEOTIDE SEQUENCE</scope>
    <source>
        <strain evidence="1">LB-8</strain>
    </source>
</reference>
<accession>A0A9X2XYU0</accession>
<dbReference type="Proteomes" id="UP001155483">
    <property type="component" value="Unassembled WGS sequence"/>
</dbReference>
<name>A0A9X2XYU0_9BACT</name>
<sequence length="96" mass="11882">MPYYRIVIWTSRRREPYSGIRQIENYNVDAVQHIMRVKAEETYRRDLIDVEVQMISKTSTAVRQYFEAFKKRMEAKKWPEDKPFTPALRRRDYYNR</sequence>
<protein>
    <submittedName>
        <fullName evidence="1">Uncharacterized protein</fullName>
    </submittedName>
</protein>
<keyword evidence="2" id="KW-1185">Reference proteome</keyword>
<organism evidence="1 2">
    <name type="scientific">Paraflavisolibacter caeni</name>
    <dbReference type="NCBI Taxonomy" id="2982496"/>
    <lineage>
        <taxon>Bacteria</taxon>
        <taxon>Pseudomonadati</taxon>
        <taxon>Bacteroidota</taxon>
        <taxon>Chitinophagia</taxon>
        <taxon>Chitinophagales</taxon>
        <taxon>Chitinophagaceae</taxon>
        <taxon>Paraflavisolibacter</taxon>
    </lineage>
</organism>